<gene>
    <name evidence="2" type="ORF">ACFPN6_18800</name>
</gene>
<evidence type="ECO:0000313" key="3">
    <source>
        <dbReference type="Proteomes" id="UP001596156"/>
    </source>
</evidence>
<dbReference type="RefSeq" id="WP_351716619.1">
    <property type="nucleotide sequence ID" value="NZ_BAAASS010000037.1"/>
</dbReference>
<feature type="compositionally biased region" description="Basic and acidic residues" evidence="1">
    <location>
        <begin position="11"/>
        <end position="22"/>
    </location>
</feature>
<reference evidence="3" key="1">
    <citation type="journal article" date="2019" name="Int. J. Syst. Evol. Microbiol.">
        <title>The Global Catalogue of Microorganisms (GCM) 10K type strain sequencing project: providing services to taxonomists for standard genome sequencing and annotation.</title>
        <authorList>
            <consortium name="The Broad Institute Genomics Platform"/>
            <consortium name="The Broad Institute Genome Sequencing Center for Infectious Disease"/>
            <person name="Wu L."/>
            <person name="Ma J."/>
        </authorList>
    </citation>
    <scope>NUCLEOTIDE SEQUENCE [LARGE SCALE GENOMIC DNA]</scope>
    <source>
        <strain evidence="3">CCM 8479</strain>
    </source>
</reference>
<sequence>MDTPLPGGAPGEKRRATLRHDAASQTETGGRAPFGHGGRAGEGAR</sequence>
<accession>A0ABW0DB14</accession>
<organism evidence="2 3">
    <name type="scientific">Streptomyces fimbriatus</name>
    <dbReference type="NCBI Taxonomy" id="68197"/>
    <lineage>
        <taxon>Bacteria</taxon>
        <taxon>Bacillati</taxon>
        <taxon>Actinomycetota</taxon>
        <taxon>Actinomycetes</taxon>
        <taxon>Kitasatosporales</taxon>
        <taxon>Streptomycetaceae</taxon>
        <taxon>Streptomyces</taxon>
    </lineage>
</organism>
<dbReference type="Pfam" id="PF19907">
    <property type="entry name" value="DUF6380"/>
    <property type="match status" value="1"/>
</dbReference>
<evidence type="ECO:0000256" key="1">
    <source>
        <dbReference type="SAM" id="MobiDB-lite"/>
    </source>
</evidence>
<dbReference type="Proteomes" id="UP001596156">
    <property type="component" value="Unassembled WGS sequence"/>
</dbReference>
<evidence type="ECO:0000313" key="2">
    <source>
        <dbReference type="EMBL" id="MFC5226607.1"/>
    </source>
</evidence>
<feature type="compositionally biased region" description="Gly residues" evidence="1">
    <location>
        <begin position="35"/>
        <end position="45"/>
    </location>
</feature>
<dbReference type="InterPro" id="IPR045960">
    <property type="entry name" value="DUF6380"/>
</dbReference>
<protein>
    <submittedName>
        <fullName evidence="2">DUF6380 family protein</fullName>
    </submittedName>
</protein>
<name>A0ABW0DB14_STRFI</name>
<proteinExistence type="predicted"/>
<dbReference type="EMBL" id="JBHSKL010000021">
    <property type="protein sequence ID" value="MFC5226607.1"/>
    <property type="molecule type" value="Genomic_DNA"/>
</dbReference>
<keyword evidence="3" id="KW-1185">Reference proteome</keyword>
<comment type="caution">
    <text evidence="2">The sequence shown here is derived from an EMBL/GenBank/DDBJ whole genome shotgun (WGS) entry which is preliminary data.</text>
</comment>
<feature type="region of interest" description="Disordered" evidence="1">
    <location>
        <begin position="1"/>
        <end position="45"/>
    </location>
</feature>